<keyword evidence="3" id="KW-1185">Reference proteome</keyword>
<evidence type="ECO:0000313" key="2">
    <source>
        <dbReference type="EMBL" id="MEQ2312466.1"/>
    </source>
</evidence>
<keyword evidence="1" id="KW-0472">Membrane</keyword>
<reference evidence="2 3" key="1">
    <citation type="submission" date="2021-06" db="EMBL/GenBank/DDBJ databases">
        <authorList>
            <person name="Palmer J.M."/>
        </authorList>
    </citation>
    <scope>NUCLEOTIDE SEQUENCE [LARGE SCALE GENOMIC DNA]</scope>
    <source>
        <strain evidence="2 3">AS_MEX2019</strain>
        <tissue evidence="2">Muscle</tissue>
    </source>
</reference>
<keyword evidence="1" id="KW-0812">Transmembrane</keyword>
<proteinExistence type="predicted"/>
<sequence length="110" mass="12512">MKQNPRLVTDFKGNASMLRFPATPAESKKQEKRKPLSGKIHIEPHGLMIFLVALIFLATYGRQLSNLKLQFDKTPCSVRNAQESRIELTLKMVSCVCYYNYPTNILLLGP</sequence>
<comment type="caution">
    <text evidence="2">The sequence shown here is derived from an EMBL/GenBank/DDBJ whole genome shotgun (WGS) entry which is preliminary data.</text>
</comment>
<accession>A0ABV1A486</accession>
<keyword evidence="1" id="KW-1133">Transmembrane helix</keyword>
<dbReference type="EMBL" id="JAHRIP010079106">
    <property type="protein sequence ID" value="MEQ2312466.1"/>
    <property type="molecule type" value="Genomic_DNA"/>
</dbReference>
<name>A0ABV1A486_9TELE</name>
<feature type="transmembrane region" description="Helical" evidence="1">
    <location>
        <begin position="42"/>
        <end position="60"/>
    </location>
</feature>
<organism evidence="2 3">
    <name type="scientific">Ameca splendens</name>
    <dbReference type="NCBI Taxonomy" id="208324"/>
    <lineage>
        <taxon>Eukaryota</taxon>
        <taxon>Metazoa</taxon>
        <taxon>Chordata</taxon>
        <taxon>Craniata</taxon>
        <taxon>Vertebrata</taxon>
        <taxon>Euteleostomi</taxon>
        <taxon>Actinopterygii</taxon>
        <taxon>Neopterygii</taxon>
        <taxon>Teleostei</taxon>
        <taxon>Neoteleostei</taxon>
        <taxon>Acanthomorphata</taxon>
        <taxon>Ovalentaria</taxon>
        <taxon>Atherinomorphae</taxon>
        <taxon>Cyprinodontiformes</taxon>
        <taxon>Goodeidae</taxon>
        <taxon>Ameca</taxon>
    </lineage>
</organism>
<protein>
    <submittedName>
        <fullName evidence="2">Uncharacterized protein</fullName>
    </submittedName>
</protein>
<dbReference type="Proteomes" id="UP001469553">
    <property type="component" value="Unassembled WGS sequence"/>
</dbReference>
<evidence type="ECO:0000256" key="1">
    <source>
        <dbReference type="SAM" id="Phobius"/>
    </source>
</evidence>
<evidence type="ECO:0000313" key="3">
    <source>
        <dbReference type="Proteomes" id="UP001469553"/>
    </source>
</evidence>
<gene>
    <name evidence="2" type="ORF">AMECASPLE_031312</name>
</gene>